<reference evidence="3 4" key="1">
    <citation type="submission" date="2014-06" db="EMBL/GenBank/DDBJ databases">
        <title>Evolutionary Origins and Diversification of the Mycorrhizal Mutualists.</title>
        <authorList>
            <consortium name="DOE Joint Genome Institute"/>
            <consortium name="Mycorrhizal Genomics Consortium"/>
            <person name="Kohler A."/>
            <person name="Kuo A."/>
            <person name="Nagy L.G."/>
            <person name="Floudas D."/>
            <person name="Copeland A."/>
            <person name="Barry K.W."/>
            <person name="Cichocki N."/>
            <person name="Veneault-Fourrey C."/>
            <person name="LaButti K."/>
            <person name="Lindquist E.A."/>
            <person name="Lipzen A."/>
            <person name="Lundell T."/>
            <person name="Morin E."/>
            <person name="Murat C."/>
            <person name="Riley R."/>
            <person name="Ohm R."/>
            <person name="Sun H."/>
            <person name="Tunlid A."/>
            <person name="Henrissat B."/>
            <person name="Grigoriev I.V."/>
            <person name="Hibbett D.S."/>
            <person name="Martin F."/>
        </authorList>
    </citation>
    <scope>NUCLEOTIDE SEQUENCE [LARGE SCALE GENOMIC DNA]</scope>
    <source>
        <strain evidence="3 4">SS14</strain>
    </source>
</reference>
<dbReference type="SUPFAM" id="SSF50685">
    <property type="entry name" value="Barwin-like endoglucanases"/>
    <property type="match status" value="1"/>
</dbReference>
<dbReference type="InterPro" id="IPR051477">
    <property type="entry name" value="Expansin_CellWall"/>
</dbReference>
<dbReference type="AlphaFoldDB" id="A0A0C9W3M6"/>
<dbReference type="PANTHER" id="PTHR31836:SF25">
    <property type="entry name" value="RLPA-LIKE PROTEIN DOUBLE-PSI BETA-BARREL DOMAIN-CONTAINING PROTEIN"/>
    <property type="match status" value="1"/>
</dbReference>
<dbReference type="EMBL" id="KN837106">
    <property type="protein sequence ID" value="KIJ46632.1"/>
    <property type="molecule type" value="Genomic_DNA"/>
</dbReference>
<dbReference type="Proteomes" id="UP000054279">
    <property type="component" value="Unassembled WGS sequence"/>
</dbReference>
<dbReference type="Gene3D" id="2.40.40.10">
    <property type="entry name" value="RlpA-like domain"/>
    <property type="match status" value="1"/>
</dbReference>
<keyword evidence="4" id="KW-1185">Reference proteome</keyword>
<feature type="chain" id="PRO_5002222097" description="RlpA-like protein double-psi beta-barrel domain-containing protein" evidence="2">
    <location>
        <begin position="20"/>
        <end position="132"/>
    </location>
</feature>
<accession>A0A0C9W3M6</accession>
<dbReference type="InterPro" id="IPR036908">
    <property type="entry name" value="RlpA-like_sf"/>
</dbReference>
<dbReference type="OrthoDB" id="623670at2759"/>
<evidence type="ECO:0000313" key="4">
    <source>
        <dbReference type="Proteomes" id="UP000054279"/>
    </source>
</evidence>
<organism evidence="3 4">
    <name type="scientific">Sphaerobolus stellatus (strain SS14)</name>
    <dbReference type="NCBI Taxonomy" id="990650"/>
    <lineage>
        <taxon>Eukaryota</taxon>
        <taxon>Fungi</taxon>
        <taxon>Dikarya</taxon>
        <taxon>Basidiomycota</taxon>
        <taxon>Agaricomycotina</taxon>
        <taxon>Agaricomycetes</taxon>
        <taxon>Phallomycetidae</taxon>
        <taxon>Geastrales</taxon>
        <taxon>Sphaerobolaceae</taxon>
        <taxon>Sphaerobolus</taxon>
    </lineage>
</organism>
<dbReference type="PANTHER" id="PTHR31836">
    <property type="match status" value="1"/>
</dbReference>
<evidence type="ECO:0008006" key="5">
    <source>
        <dbReference type="Google" id="ProtNLM"/>
    </source>
</evidence>
<sequence>MHATGLLSVFVALLGVASASPASPEPLERRVTHTGTATYYLQEGAAGACGIVHQDTDLVVALQTEQYANGVQCGRTITITDNTTGKTATGIVADLCPGCNGSGSIDLSESLFEVFAPTRQGVFPVSWHFNAQ</sequence>
<evidence type="ECO:0000256" key="1">
    <source>
        <dbReference type="ARBA" id="ARBA00022729"/>
    </source>
</evidence>
<evidence type="ECO:0000256" key="2">
    <source>
        <dbReference type="SAM" id="SignalP"/>
    </source>
</evidence>
<proteinExistence type="predicted"/>
<evidence type="ECO:0000313" key="3">
    <source>
        <dbReference type="EMBL" id="KIJ46632.1"/>
    </source>
</evidence>
<keyword evidence="1 2" id="KW-0732">Signal</keyword>
<dbReference type="CDD" id="cd22191">
    <property type="entry name" value="DPBB_RlpA_EXP_N-like"/>
    <property type="match status" value="1"/>
</dbReference>
<protein>
    <recommendedName>
        <fullName evidence="5">RlpA-like protein double-psi beta-barrel domain-containing protein</fullName>
    </recommendedName>
</protein>
<name>A0A0C9W3M6_SPHS4</name>
<dbReference type="HOGENOM" id="CLU_047639_3_0_1"/>
<gene>
    <name evidence="3" type="ORF">M422DRAFT_249789</name>
</gene>
<feature type="signal peptide" evidence="2">
    <location>
        <begin position="1"/>
        <end position="19"/>
    </location>
</feature>